<dbReference type="InterPro" id="IPR027443">
    <property type="entry name" value="IPNS-like_sf"/>
</dbReference>
<dbReference type="Pfam" id="PF03171">
    <property type="entry name" value="2OG-FeII_Oxy"/>
    <property type="match status" value="1"/>
</dbReference>
<evidence type="ECO:0000256" key="1">
    <source>
        <dbReference type="ARBA" id="ARBA00008056"/>
    </source>
</evidence>
<comment type="similarity">
    <text evidence="1 2">Belongs to the iron/ascorbate-dependent oxidoreductase family.</text>
</comment>
<feature type="domain" description="Fe2OG dioxygenase" evidence="4">
    <location>
        <begin position="104"/>
        <end position="208"/>
    </location>
</feature>
<dbReference type="STRING" id="348802.A0A0D2F695"/>
<evidence type="ECO:0000259" key="4">
    <source>
        <dbReference type="PROSITE" id="PS51471"/>
    </source>
</evidence>
<dbReference type="InterPro" id="IPR005123">
    <property type="entry name" value="Oxoglu/Fe-dep_dioxygenase_dom"/>
</dbReference>
<feature type="compositionally biased region" description="Polar residues" evidence="3">
    <location>
        <begin position="218"/>
        <end position="227"/>
    </location>
</feature>
<dbReference type="RefSeq" id="XP_013316008.1">
    <property type="nucleotide sequence ID" value="XM_013460554.1"/>
</dbReference>
<dbReference type="GeneID" id="25326076"/>
<proteinExistence type="inferred from homology"/>
<accession>A0A0D2F695</accession>
<evidence type="ECO:0000313" key="5">
    <source>
        <dbReference type="EMBL" id="KIW55424.1"/>
    </source>
</evidence>
<feature type="compositionally biased region" description="Basic and acidic residues" evidence="3">
    <location>
        <begin position="233"/>
        <end position="244"/>
    </location>
</feature>
<dbReference type="SUPFAM" id="SSF51197">
    <property type="entry name" value="Clavaminate synthase-like"/>
    <property type="match status" value="1"/>
</dbReference>
<keyword evidence="2" id="KW-0479">Metal-binding</keyword>
<gene>
    <name evidence="5" type="ORF">PV05_04168</name>
</gene>
<dbReference type="AlphaFoldDB" id="A0A0D2F695"/>
<dbReference type="PANTHER" id="PTHR47990">
    <property type="entry name" value="2-OXOGLUTARATE (2OG) AND FE(II)-DEPENDENT OXYGENASE SUPERFAMILY PROTEIN-RELATED"/>
    <property type="match status" value="1"/>
</dbReference>
<protein>
    <recommendedName>
        <fullName evidence="4">Fe2OG dioxygenase domain-containing protein</fullName>
    </recommendedName>
</protein>
<dbReference type="PROSITE" id="PS51471">
    <property type="entry name" value="FE2OG_OXY"/>
    <property type="match status" value="1"/>
</dbReference>
<sequence>MGLAKDPVSGRGYEVIGSQALQAGQTPDQKEAMRIERDVAANDPSYGTYLYGPNLWPNMPQEDFKAPVMEYREHMLRLATEIMKILAKGLPYGDDVFDDFMRDPVASVKLLHYPTQAQDGEKAVGAGAHTDFGAITLLLQHPGQEGLEVLHPARESWIPVPTVENIYVVNIGDVLSAWTHGQYRSELHRVVNKSITEDRYSIPFFFDGTMTTLMSPLHGSGTSQTGKSAGEQFEERWSTADLKT</sequence>
<dbReference type="Proteomes" id="UP000054342">
    <property type="component" value="Unassembled WGS sequence"/>
</dbReference>
<feature type="region of interest" description="Disordered" evidence="3">
    <location>
        <begin position="218"/>
        <end position="244"/>
    </location>
</feature>
<dbReference type="GO" id="GO:0016491">
    <property type="term" value="F:oxidoreductase activity"/>
    <property type="evidence" value="ECO:0007669"/>
    <property type="project" value="UniProtKB-KW"/>
</dbReference>
<dbReference type="Gene3D" id="2.60.120.330">
    <property type="entry name" value="B-lactam Antibiotic, Isopenicillin N Synthase, Chain"/>
    <property type="match status" value="1"/>
</dbReference>
<keyword evidence="2" id="KW-0560">Oxidoreductase</keyword>
<evidence type="ECO:0000313" key="6">
    <source>
        <dbReference type="Proteomes" id="UP000054342"/>
    </source>
</evidence>
<evidence type="ECO:0000256" key="2">
    <source>
        <dbReference type="RuleBase" id="RU003682"/>
    </source>
</evidence>
<keyword evidence="6" id="KW-1185">Reference proteome</keyword>
<evidence type="ECO:0000256" key="3">
    <source>
        <dbReference type="SAM" id="MobiDB-lite"/>
    </source>
</evidence>
<dbReference type="OrthoDB" id="288590at2759"/>
<dbReference type="InterPro" id="IPR050231">
    <property type="entry name" value="Iron_ascorbate_oxido_reductase"/>
</dbReference>
<dbReference type="GO" id="GO:0046872">
    <property type="term" value="F:metal ion binding"/>
    <property type="evidence" value="ECO:0007669"/>
    <property type="project" value="UniProtKB-KW"/>
</dbReference>
<name>A0A0D2F695_9EURO</name>
<keyword evidence="2" id="KW-0408">Iron</keyword>
<organism evidence="5 6">
    <name type="scientific">Exophiala xenobiotica</name>
    <dbReference type="NCBI Taxonomy" id="348802"/>
    <lineage>
        <taxon>Eukaryota</taxon>
        <taxon>Fungi</taxon>
        <taxon>Dikarya</taxon>
        <taxon>Ascomycota</taxon>
        <taxon>Pezizomycotina</taxon>
        <taxon>Eurotiomycetes</taxon>
        <taxon>Chaetothyriomycetidae</taxon>
        <taxon>Chaetothyriales</taxon>
        <taxon>Herpotrichiellaceae</taxon>
        <taxon>Exophiala</taxon>
    </lineage>
</organism>
<reference evidence="5 6" key="1">
    <citation type="submission" date="2015-01" db="EMBL/GenBank/DDBJ databases">
        <title>The Genome Sequence of Exophiala xenobiotica CBS118157.</title>
        <authorList>
            <consortium name="The Broad Institute Genomics Platform"/>
            <person name="Cuomo C."/>
            <person name="de Hoog S."/>
            <person name="Gorbushina A."/>
            <person name="Stielow B."/>
            <person name="Teixiera M."/>
            <person name="Abouelleil A."/>
            <person name="Chapman S.B."/>
            <person name="Priest M."/>
            <person name="Young S.K."/>
            <person name="Wortman J."/>
            <person name="Nusbaum C."/>
            <person name="Birren B."/>
        </authorList>
    </citation>
    <scope>NUCLEOTIDE SEQUENCE [LARGE SCALE GENOMIC DNA]</scope>
    <source>
        <strain evidence="5 6">CBS 118157</strain>
    </source>
</reference>
<dbReference type="EMBL" id="KN847319">
    <property type="protein sequence ID" value="KIW55424.1"/>
    <property type="molecule type" value="Genomic_DNA"/>
</dbReference>
<dbReference type="InterPro" id="IPR044861">
    <property type="entry name" value="IPNS-like_FE2OG_OXY"/>
</dbReference>
<dbReference type="HOGENOM" id="CLU_010119_6_3_1"/>